<protein>
    <submittedName>
        <fullName evidence="1">Uncharacterized protein</fullName>
    </submittedName>
</protein>
<dbReference type="AlphaFoldDB" id="A0A1H7UU85"/>
<sequence>MTDHQNHLVPAQSRAIAIPDRPRLAVAVPASNLLINTLGTTILVVTGETGGAGVDTLVACLIALLDEANHPVRVVEVGTRRGYLKATLQPEEYAFANVASSDFVADLLNGVAGAPAGYPIIISVNAAAWKDFVYIEEQLEPWIEKAPERYRVLIKLPEWGTSNRTSGLYKKMNGAGRVIRCFTQHPPSLRGAGAAPLLRHDPDNGIVQVPRLSDRLKDAFYNQERRLSSALNEVPIGDAIVFARAMKLFASGLEDVL</sequence>
<proteinExistence type="predicted"/>
<dbReference type="OrthoDB" id="9964447at2"/>
<dbReference type="RefSeq" id="WP_093007917.1">
    <property type="nucleotide sequence ID" value="NZ_FNZZ01000008.1"/>
</dbReference>
<reference evidence="2" key="1">
    <citation type="submission" date="2016-10" db="EMBL/GenBank/DDBJ databases">
        <authorList>
            <person name="Varghese N."/>
            <person name="Submissions S."/>
        </authorList>
    </citation>
    <scope>NUCLEOTIDE SEQUENCE [LARGE SCALE GENOMIC DNA]</scope>
    <source>
        <strain evidence="2">JS21-1</strain>
    </source>
</reference>
<gene>
    <name evidence="1" type="ORF">SAMN05216382_3074</name>
</gene>
<keyword evidence="2" id="KW-1185">Reference proteome</keyword>
<dbReference type="EMBL" id="FNZZ01000008">
    <property type="protein sequence ID" value="SEM00533.1"/>
    <property type="molecule type" value="Genomic_DNA"/>
</dbReference>
<evidence type="ECO:0000313" key="2">
    <source>
        <dbReference type="Proteomes" id="UP000199214"/>
    </source>
</evidence>
<name>A0A1H7UU85_9SPHN</name>
<organism evidence="1 2">
    <name type="scientific">Sphingomonas palmae</name>
    <dbReference type="NCBI Taxonomy" id="1855283"/>
    <lineage>
        <taxon>Bacteria</taxon>
        <taxon>Pseudomonadati</taxon>
        <taxon>Pseudomonadota</taxon>
        <taxon>Alphaproteobacteria</taxon>
        <taxon>Sphingomonadales</taxon>
        <taxon>Sphingomonadaceae</taxon>
        <taxon>Sphingomonas</taxon>
    </lineage>
</organism>
<accession>A0A1H7UU85</accession>
<dbReference type="STRING" id="1855283.SAMN05216382_3074"/>
<dbReference type="Proteomes" id="UP000199214">
    <property type="component" value="Unassembled WGS sequence"/>
</dbReference>
<evidence type="ECO:0000313" key="1">
    <source>
        <dbReference type="EMBL" id="SEM00533.1"/>
    </source>
</evidence>